<feature type="signal peptide" evidence="2">
    <location>
        <begin position="1"/>
        <end position="24"/>
    </location>
</feature>
<organism evidence="3 4">
    <name type="scientific">Orchesella dallaii</name>
    <dbReference type="NCBI Taxonomy" id="48710"/>
    <lineage>
        <taxon>Eukaryota</taxon>
        <taxon>Metazoa</taxon>
        <taxon>Ecdysozoa</taxon>
        <taxon>Arthropoda</taxon>
        <taxon>Hexapoda</taxon>
        <taxon>Collembola</taxon>
        <taxon>Entomobryomorpha</taxon>
        <taxon>Entomobryoidea</taxon>
        <taxon>Orchesellidae</taxon>
        <taxon>Orchesellinae</taxon>
        <taxon>Orchesella</taxon>
    </lineage>
</organism>
<keyword evidence="4" id="KW-1185">Reference proteome</keyword>
<feature type="region of interest" description="Disordered" evidence="1">
    <location>
        <begin position="193"/>
        <end position="219"/>
    </location>
</feature>
<dbReference type="EMBL" id="CAXLJM020000067">
    <property type="protein sequence ID" value="CAL8122234.1"/>
    <property type="molecule type" value="Genomic_DNA"/>
</dbReference>
<feature type="region of interest" description="Disordered" evidence="1">
    <location>
        <begin position="74"/>
        <end position="161"/>
    </location>
</feature>
<evidence type="ECO:0000313" key="3">
    <source>
        <dbReference type="EMBL" id="CAL8122234.1"/>
    </source>
</evidence>
<evidence type="ECO:0000256" key="1">
    <source>
        <dbReference type="SAM" id="MobiDB-lite"/>
    </source>
</evidence>
<dbReference type="Proteomes" id="UP001642540">
    <property type="component" value="Unassembled WGS sequence"/>
</dbReference>
<gene>
    <name evidence="3" type="ORF">ODALV1_LOCUS19731</name>
</gene>
<reference evidence="3 4" key="1">
    <citation type="submission" date="2024-08" db="EMBL/GenBank/DDBJ databases">
        <authorList>
            <person name="Cucini C."/>
            <person name="Frati F."/>
        </authorList>
    </citation>
    <scope>NUCLEOTIDE SEQUENCE [LARGE SCALE GENOMIC DNA]</scope>
</reference>
<feature type="compositionally biased region" description="Basic residues" evidence="1">
    <location>
        <begin position="103"/>
        <end position="117"/>
    </location>
</feature>
<proteinExistence type="predicted"/>
<evidence type="ECO:0000313" key="4">
    <source>
        <dbReference type="Proteomes" id="UP001642540"/>
    </source>
</evidence>
<accession>A0ABP1RAJ0</accession>
<comment type="caution">
    <text evidence="3">The sequence shown here is derived from an EMBL/GenBank/DDBJ whole genome shotgun (WGS) entry which is preliminary data.</text>
</comment>
<protein>
    <recommendedName>
        <fullName evidence="5">Kazal-like domain-containing protein</fullName>
    </recommendedName>
</protein>
<sequence length="253" mass="27552">MYRMEYSGLFVLLFLSILIAETHGGALDNILQPKDKKGQCEYCAKEPSKPTFGLNGKEYKNECFRKCTEGNLPSVKMKTSTYSDSDEGFSSEEPFSSEEERPQRRRGRKNNGGKKKHDKNERGKKQPKKSIQFHREMKPASPGLAGRNESTRSKTENGLRGNETLLQTAAADANNETGGLNIAPSVGIGKSQENGLSTSANKGRIATDANGDLRSKTIPQAGLGSAQNILQDALGPSNIFSSWNPFGELASFG</sequence>
<evidence type="ECO:0008006" key="5">
    <source>
        <dbReference type="Google" id="ProtNLM"/>
    </source>
</evidence>
<name>A0ABP1RAJ0_9HEXA</name>
<keyword evidence="2" id="KW-0732">Signal</keyword>
<feature type="chain" id="PRO_5047396891" description="Kazal-like domain-containing protein" evidence="2">
    <location>
        <begin position="25"/>
        <end position="253"/>
    </location>
</feature>
<evidence type="ECO:0000256" key="2">
    <source>
        <dbReference type="SAM" id="SignalP"/>
    </source>
</evidence>